<dbReference type="Proteomes" id="UP000324629">
    <property type="component" value="Unassembled WGS sequence"/>
</dbReference>
<proteinExistence type="predicted"/>
<comment type="caution">
    <text evidence="1">The sequence shown here is derived from an EMBL/GenBank/DDBJ whole genome shotgun (WGS) entry which is preliminary data.</text>
</comment>
<dbReference type="AlphaFoldDB" id="A0A5J4N3V4"/>
<name>A0A5J4N3V4_9TREM</name>
<evidence type="ECO:0000313" key="1">
    <source>
        <dbReference type="EMBL" id="KAA3670196.1"/>
    </source>
</evidence>
<gene>
    <name evidence="1" type="ORF">DEA37_0007785</name>
    <name evidence="2" type="ORF">DEA37_0007787</name>
</gene>
<reference evidence="1 3" key="1">
    <citation type="journal article" date="2019" name="Gigascience">
        <title>Whole-genome sequence of the oriental lung fluke Paragonimus westermani.</title>
        <authorList>
            <person name="Oey H."/>
            <person name="Zakrzewski M."/>
            <person name="Narain K."/>
            <person name="Devi K.R."/>
            <person name="Agatsuma T."/>
            <person name="Nawaratna S."/>
            <person name="Gobert G.N."/>
            <person name="Jones M.K."/>
            <person name="Ragan M.A."/>
            <person name="McManus D.P."/>
            <person name="Krause L."/>
        </authorList>
    </citation>
    <scope>NUCLEOTIDE SEQUENCE [LARGE SCALE GENOMIC DNA]</scope>
    <source>
        <strain evidence="1 3">IND2009</strain>
    </source>
</reference>
<accession>A0A5J4N3V4</accession>
<dbReference type="EMBL" id="QNGE01012898">
    <property type="protein sequence ID" value="KAA3670196.1"/>
    <property type="molecule type" value="Genomic_DNA"/>
</dbReference>
<evidence type="ECO:0000313" key="3">
    <source>
        <dbReference type="Proteomes" id="UP000324629"/>
    </source>
</evidence>
<keyword evidence="3" id="KW-1185">Reference proteome</keyword>
<sequence length="240" mass="27297">MGPYILSFLSEKAAKMFRTTGVRLTTPAAVIWKTLRQLFEKLELPAVYREIFFSRRQKPEESVDRFLRDLRQLASKAFRHLAPIECERNICERFCMGLRNRDLRNKFILKPADGLSVALKKARGCGVLKQLDEKRAAEDSICLALRQHSLTPEPLPRGSHPAVPVGGECWYCKRFGRRAQHCGQNPPIGSRSPMSESLTLHEALSSVISPKFVNMKPLSIRSRINKEPALFLVDMEPRAP</sequence>
<dbReference type="EMBL" id="QNGE01012898">
    <property type="protein sequence ID" value="KAA3670198.1"/>
    <property type="molecule type" value="Genomic_DNA"/>
</dbReference>
<organism evidence="1 3">
    <name type="scientific">Paragonimus westermani</name>
    <dbReference type="NCBI Taxonomy" id="34504"/>
    <lineage>
        <taxon>Eukaryota</taxon>
        <taxon>Metazoa</taxon>
        <taxon>Spiralia</taxon>
        <taxon>Lophotrochozoa</taxon>
        <taxon>Platyhelminthes</taxon>
        <taxon>Trematoda</taxon>
        <taxon>Digenea</taxon>
        <taxon>Plagiorchiida</taxon>
        <taxon>Troglotremata</taxon>
        <taxon>Troglotrematidae</taxon>
        <taxon>Paragonimus</taxon>
    </lineage>
</organism>
<dbReference type="PANTHER" id="PTHR33198">
    <property type="entry name" value="ANK_REP_REGION DOMAIN-CONTAINING PROTEIN-RELATED"/>
    <property type="match status" value="1"/>
</dbReference>
<protein>
    <submittedName>
        <fullName evidence="1">Uncharacterized protein</fullName>
    </submittedName>
</protein>
<evidence type="ECO:0000313" key="2">
    <source>
        <dbReference type="EMBL" id="KAA3670198.1"/>
    </source>
</evidence>